<dbReference type="InterPro" id="IPR002938">
    <property type="entry name" value="FAD-bd"/>
</dbReference>
<evidence type="ECO:0000259" key="5">
    <source>
        <dbReference type="Pfam" id="PF01494"/>
    </source>
</evidence>
<name>A0AA38WZX7_9EURO</name>
<keyword evidence="4" id="KW-0560">Oxidoreductase</keyword>
<evidence type="ECO:0000256" key="2">
    <source>
        <dbReference type="ARBA" id="ARBA00022630"/>
    </source>
</evidence>
<dbReference type="AlphaFoldDB" id="A0AA38WZX7"/>
<dbReference type="PANTHER" id="PTHR43004:SF19">
    <property type="entry name" value="BINDING MONOOXYGENASE, PUTATIVE (JCVI)-RELATED"/>
    <property type="match status" value="1"/>
</dbReference>
<gene>
    <name evidence="6" type="ORF">H2200_011060</name>
</gene>
<evidence type="ECO:0000313" key="6">
    <source>
        <dbReference type="EMBL" id="KAJ9604226.1"/>
    </source>
</evidence>
<keyword evidence="2" id="KW-0285">Flavoprotein</keyword>
<evidence type="ECO:0000256" key="4">
    <source>
        <dbReference type="ARBA" id="ARBA00023002"/>
    </source>
</evidence>
<dbReference type="EMBL" id="JAPDRK010000019">
    <property type="protein sequence ID" value="KAJ9604226.1"/>
    <property type="molecule type" value="Genomic_DNA"/>
</dbReference>
<dbReference type="PRINTS" id="PR00420">
    <property type="entry name" value="RNGMNOXGNASE"/>
</dbReference>
<sequence>MGSLSQHRPEVIVAGAGPVGLFAALTLARKGVSVLVFDKADGVDTSPRAMAFQPCAISEMIELGVFDDVQAQCIPDATISWWRARTDDSEHQHLATISTRDSLEGDFQQALSGLNTGQDLLSYILLKHLHLLPNATVLWRREVVDILQRDGDIQVTCKVKGPEHSSATETTLADWFIAADGGKSTVRKLLNIPFEGFTWSKEEFVASNVYYPFEKYGFTERNFVIDGVNWAIVAKVRKDGLWRVAFGASPEATDEQIRTNLQNHYRYIFPGPATDWKLERLNKYRPHQRCVTSMKFGQVLFVGDAAHLKNPIGGLGLTTGILDVGPLGRALAAVLSGAPSSLLDDWAQSRRDTWWNATNKQSIEFKRIAQQGGYGNDPRGIWAKGKSAEEESVLPYIAAATPEAQARDEALYAALSDPKKQAASRAGVWKLALPADWMAEYEDSGLVKWRQSLRPMVLS</sequence>
<accession>A0AA38WZX7</accession>
<keyword evidence="7" id="KW-1185">Reference proteome</keyword>
<evidence type="ECO:0000313" key="7">
    <source>
        <dbReference type="Proteomes" id="UP001172673"/>
    </source>
</evidence>
<evidence type="ECO:0000256" key="3">
    <source>
        <dbReference type="ARBA" id="ARBA00022827"/>
    </source>
</evidence>
<dbReference type="Gene3D" id="3.50.50.60">
    <property type="entry name" value="FAD/NAD(P)-binding domain"/>
    <property type="match status" value="1"/>
</dbReference>
<dbReference type="GO" id="GO:0016709">
    <property type="term" value="F:oxidoreductase activity, acting on paired donors, with incorporation or reduction of molecular oxygen, NAD(P)H as one donor, and incorporation of one atom of oxygen"/>
    <property type="evidence" value="ECO:0007669"/>
    <property type="project" value="UniProtKB-ARBA"/>
</dbReference>
<proteinExistence type="predicted"/>
<reference evidence="6" key="1">
    <citation type="submission" date="2022-10" db="EMBL/GenBank/DDBJ databases">
        <title>Culturing micro-colonial fungi from biological soil crusts in the Mojave desert and describing Neophaeococcomyces mojavensis, and introducing the new genera and species Taxawa tesnikishii.</title>
        <authorList>
            <person name="Kurbessoian T."/>
            <person name="Stajich J.E."/>
        </authorList>
    </citation>
    <scope>NUCLEOTIDE SEQUENCE</scope>
    <source>
        <strain evidence="6">TK_41</strain>
    </source>
</reference>
<comment type="caution">
    <text evidence="6">The sequence shown here is derived from an EMBL/GenBank/DDBJ whole genome shotgun (WGS) entry which is preliminary data.</text>
</comment>
<dbReference type="Gene3D" id="3.30.9.10">
    <property type="entry name" value="D-Amino Acid Oxidase, subunit A, domain 2"/>
    <property type="match status" value="1"/>
</dbReference>
<organism evidence="6 7">
    <name type="scientific">Cladophialophora chaetospira</name>
    <dbReference type="NCBI Taxonomy" id="386627"/>
    <lineage>
        <taxon>Eukaryota</taxon>
        <taxon>Fungi</taxon>
        <taxon>Dikarya</taxon>
        <taxon>Ascomycota</taxon>
        <taxon>Pezizomycotina</taxon>
        <taxon>Eurotiomycetes</taxon>
        <taxon>Chaetothyriomycetidae</taxon>
        <taxon>Chaetothyriales</taxon>
        <taxon>Herpotrichiellaceae</taxon>
        <taxon>Cladophialophora</taxon>
    </lineage>
</organism>
<dbReference type="Proteomes" id="UP001172673">
    <property type="component" value="Unassembled WGS sequence"/>
</dbReference>
<keyword evidence="3" id="KW-0274">FAD</keyword>
<dbReference type="PANTHER" id="PTHR43004">
    <property type="entry name" value="TRK SYSTEM POTASSIUM UPTAKE PROTEIN"/>
    <property type="match status" value="1"/>
</dbReference>
<dbReference type="SUPFAM" id="SSF51905">
    <property type="entry name" value="FAD/NAD(P)-binding domain"/>
    <property type="match status" value="1"/>
</dbReference>
<protein>
    <recommendedName>
        <fullName evidence="5">FAD-binding domain-containing protein</fullName>
    </recommendedName>
</protein>
<dbReference type="InterPro" id="IPR036188">
    <property type="entry name" value="FAD/NAD-bd_sf"/>
</dbReference>
<comment type="cofactor">
    <cofactor evidence="1">
        <name>FAD</name>
        <dbReference type="ChEBI" id="CHEBI:57692"/>
    </cofactor>
</comment>
<dbReference type="InterPro" id="IPR050641">
    <property type="entry name" value="RIFMO-like"/>
</dbReference>
<dbReference type="GO" id="GO:0071949">
    <property type="term" value="F:FAD binding"/>
    <property type="evidence" value="ECO:0007669"/>
    <property type="project" value="InterPro"/>
</dbReference>
<dbReference type="Pfam" id="PF01494">
    <property type="entry name" value="FAD_binding_3"/>
    <property type="match status" value="1"/>
</dbReference>
<feature type="domain" description="FAD-binding" evidence="5">
    <location>
        <begin position="10"/>
        <end position="359"/>
    </location>
</feature>
<evidence type="ECO:0000256" key="1">
    <source>
        <dbReference type="ARBA" id="ARBA00001974"/>
    </source>
</evidence>